<organism evidence="1 2">
    <name type="scientific">Cyanomargarita calcarea GSE-NOS-MK-12-04C</name>
    <dbReference type="NCBI Taxonomy" id="2839659"/>
    <lineage>
        <taxon>Bacteria</taxon>
        <taxon>Bacillati</taxon>
        <taxon>Cyanobacteriota</taxon>
        <taxon>Cyanophyceae</taxon>
        <taxon>Nostocales</taxon>
        <taxon>Cyanomargaritaceae</taxon>
        <taxon>Cyanomargarita</taxon>
    </lineage>
</organism>
<dbReference type="AlphaFoldDB" id="A0A951QV63"/>
<proteinExistence type="predicted"/>
<accession>A0A951QV63</accession>
<dbReference type="Proteomes" id="UP000729701">
    <property type="component" value="Unassembled WGS sequence"/>
</dbReference>
<protein>
    <submittedName>
        <fullName evidence="1">Uncharacterized protein</fullName>
    </submittedName>
</protein>
<dbReference type="EMBL" id="JAHHGZ010000070">
    <property type="protein sequence ID" value="MBW4672286.1"/>
    <property type="molecule type" value="Genomic_DNA"/>
</dbReference>
<evidence type="ECO:0000313" key="2">
    <source>
        <dbReference type="Proteomes" id="UP000729701"/>
    </source>
</evidence>
<reference evidence="1" key="2">
    <citation type="journal article" date="2022" name="Microbiol. Resour. Announc.">
        <title>Metagenome Sequencing to Explore Phylogenomics of Terrestrial Cyanobacteria.</title>
        <authorList>
            <person name="Ward R.D."/>
            <person name="Stajich J.E."/>
            <person name="Johansen J.R."/>
            <person name="Huntemann M."/>
            <person name="Clum A."/>
            <person name="Foster B."/>
            <person name="Foster B."/>
            <person name="Roux S."/>
            <person name="Palaniappan K."/>
            <person name="Varghese N."/>
            <person name="Mukherjee S."/>
            <person name="Reddy T.B.K."/>
            <person name="Daum C."/>
            <person name="Copeland A."/>
            <person name="Chen I.A."/>
            <person name="Ivanova N.N."/>
            <person name="Kyrpides N.C."/>
            <person name="Shapiro N."/>
            <person name="Eloe-Fadrosh E.A."/>
            <person name="Pietrasiak N."/>
        </authorList>
    </citation>
    <scope>NUCLEOTIDE SEQUENCE</scope>
    <source>
        <strain evidence="1">GSE-NOS-MK-12-04C</strain>
    </source>
</reference>
<reference evidence="1" key="1">
    <citation type="submission" date="2021-05" db="EMBL/GenBank/DDBJ databases">
        <authorList>
            <person name="Pietrasiak N."/>
            <person name="Ward R."/>
            <person name="Stajich J.E."/>
            <person name="Kurbessoian T."/>
        </authorList>
    </citation>
    <scope>NUCLEOTIDE SEQUENCE</scope>
    <source>
        <strain evidence="1">GSE-NOS-MK-12-04C</strain>
    </source>
</reference>
<name>A0A951QV63_9CYAN</name>
<sequence length="144" mass="16221">MASKQEVRQYLAYWFQLGKKVVFVNGAATLQPKEVIQGNRYSQEFEDAWQRIISPDAGDCYLEGTEETIGELLTNAWDMSSCARCTMPVIIRNIGMPALSCPCNDLKNWPNEELPPPRSPVSSQEQLKNIRDRLVDNLAPSSSN</sequence>
<evidence type="ECO:0000313" key="1">
    <source>
        <dbReference type="EMBL" id="MBW4672286.1"/>
    </source>
</evidence>
<gene>
    <name evidence="1" type="ORF">KME60_33945</name>
</gene>
<comment type="caution">
    <text evidence="1">The sequence shown here is derived from an EMBL/GenBank/DDBJ whole genome shotgun (WGS) entry which is preliminary data.</text>
</comment>